<evidence type="ECO:0000256" key="1">
    <source>
        <dbReference type="PROSITE-ProRule" id="PRU00339"/>
    </source>
</evidence>
<dbReference type="EMBL" id="VWSH01000004">
    <property type="protein sequence ID" value="KAA5532291.1"/>
    <property type="molecule type" value="Genomic_DNA"/>
</dbReference>
<feature type="signal peptide" evidence="2">
    <location>
        <begin position="1"/>
        <end position="22"/>
    </location>
</feature>
<organism evidence="3 4">
    <name type="scientific">Taibaiella lutea</name>
    <dbReference type="NCBI Taxonomy" id="2608001"/>
    <lineage>
        <taxon>Bacteria</taxon>
        <taxon>Pseudomonadati</taxon>
        <taxon>Bacteroidota</taxon>
        <taxon>Chitinophagia</taxon>
        <taxon>Chitinophagales</taxon>
        <taxon>Chitinophagaceae</taxon>
        <taxon>Taibaiella</taxon>
    </lineage>
</organism>
<protein>
    <submittedName>
        <fullName evidence="3">Tetratricopeptide repeat protein</fullName>
    </submittedName>
</protein>
<gene>
    <name evidence="3" type="ORF">F0919_15970</name>
</gene>
<keyword evidence="1" id="KW-0802">TPR repeat</keyword>
<dbReference type="AlphaFoldDB" id="A0A5M6CB96"/>
<accession>A0A5M6CB96</accession>
<dbReference type="RefSeq" id="WP_150033794.1">
    <property type="nucleotide sequence ID" value="NZ_VWSH01000004.1"/>
</dbReference>
<keyword evidence="4" id="KW-1185">Reference proteome</keyword>
<dbReference type="Gene3D" id="1.25.40.10">
    <property type="entry name" value="Tetratricopeptide repeat domain"/>
    <property type="match status" value="2"/>
</dbReference>
<dbReference type="Pfam" id="PF14559">
    <property type="entry name" value="TPR_19"/>
    <property type="match status" value="1"/>
</dbReference>
<name>A0A5M6CB96_9BACT</name>
<evidence type="ECO:0000256" key="2">
    <source>
        <dbReference type="SAM" id="SignalP"/>
    </source>
</evidence>
<reference evidence="3 4" key="1">
    <citation type="submission" date="2019-09" db="EMBL/GenBank/DDBJ databases">
        <title>Genome sequence and assembly of Taibaiella sp.</title>
        <authorList>
            <person name="Chhetri G."/>
        </authorList>
    </citation>
    <scope>NUCLEOTIDE SEQUENCE [LARGE SCALE GENOMIC DNA]</scope>
    <source>
        <strain evidence="3 4">KVB11</strain>
    </source>
</reference>
<evidence type="ECO:0000313" key="4">
    <source>
        <dbReference type="Proteomes" id="UP000323632"/>
    </source>
</evidence>
<dbReference type="SUPFAM" id="SSF48452">
    <property type="entry name" value="TPR-like"/>
    <property type="match status" value="1"/>
</dbReference>
<proteinExistence type="predicted"/>
<keyword evidence="2" id="KW-0732">Signal</keyword>
<feature type="repeat" description="TPR" evidence="1">
    <location>
        <begin position="30"/>
        <end position="63"/>
    </location>
</feature>
<comment type="caution">
    <text evidence="3">The sequence shown here is derived from an EMBL/GenBank/DDBJ whole genome shotgun (WGS) entry which is preliminary data.</text>
</comment>
<dbReference type="InterPro" id="IPR011990">
    <property type="entry name" value="TPR-like_helical_dom_sf"/>
</dbReference>
<feature type="chain" id="PRO_5024433208" evidence="2">
    <location>
        <begin position="23"/>
        <end position="358"/>
    </location>
</feature>
<evidence type="ECO:0000313" key="3">
    <source>
        <dbReference type="EMBL" id="KAA5532291.1"/>
    </source>
</evidence>
<dbReference type="PROSITE" id="PS50005">
    <property type="entry name" value="TPR"/>
    <property type="match status" value="1"/>
</dbReference>
<dbReference type="Proteomes" id="UP000323632">
    <property type="component" value="Unassembled WGS sequence"/>
</dbReference>
<dbReference type="InterPro" id="IPR019734">
    <property type="entry name" value="TPR_rpt"/>
</dbReference>
<sequence length="358" mass="40215">MQKSILIAGISLITLFHNQASAQDAGGTEVQRMQSSAQDFLNRGDYPNAIMMYSQAIRMAPSDVSLRRDLAYAYFLSGDLKKAKEVIDPVVASNVADELTYQVASGVENGLGNPGKARRILNDGIAKFSYSGVLYNAKGNLLMTDKSTKAALEAYSTGIKVEPGYPMNYYNASKIYFQNNNAVWSLLYAEIYLNLDPSSRRTIEMKKMMVDAYRLLFTPDNNDALPTFNAKSGTETEVGSFEEAFKKIMQQGAPAITDGLNTENLIMLRTRFMLAWYNSFSINYPFTLFTLQNKMLHDGVFDAYNQWLFGAADNSAEFSLWLKTNSKEYAAFENWRKQNPLQPASYDPQPNKNIKIKD</sequence>
<dbReference type="SMART" id="SM00028">
    <property type="entry name" value="TPR"/>
    <property type="match status" value="2"/>
</dbReference>